<gene>
    <name evidence="1" type="ORF">S01H1_23830</name>
</gene>
<feature type="non-terminal residue" evidence="1">
    <location>
        <position position="1"/>
    </location>
</feature>
<sequence>RDGVIQGHHVVEVVGQFGGGLFEVLIQAAVSFARGVGESLGELSGEVFADEWMSVERLEIGDGPDNAAMAANRDLRCAPRLGIGGVVIGQQAGGAEALYGAVP</sequence>
<dbReference type="EMBL" id="BARS01013909">
    <property type="protein sequence ID" value="GAF88106.1"/>
    <property type="molecule type" value="Genomic_DNA"/>
</dbReference>
<comment type="caution">
    <text evidence="1">The sequence shown here is derived from an EMBL/GenBank/DDBJ whole genome shotgun (WGS) entry which is preliminary data.</text>
</comment>
<name>X0TLG1_9ZZZZ</name>
<protein>
    <submittedName>
        <fullName evidence="1">Uncharacterized protein</fullName>
    </submittedName>
</protein>
<accession>X0TLG1</accession>
<organism evidence="1">
    <name type="scientific">marine sediment metagenome</name>
    <dbReference type="NCBI Taxonomy" id="412755"/>
    <lineage>
        <taxon>unclassified sequences</taxon>
        <taxon>metagenomes</taxon>
        <taxon>ecological metagenomes</taxon>
    </lineage>
</organism>
<reference evidence="1" key="1">
    <citation type="journal article" date="2014" name="Front. Microbiol.">
        <title>High frequency of phylogenetically diverse reductive dehalogenase-homologous genes in deep subseafloor sedimentary metagenomes.</title>
        <authorList>
            <person name="Kawai M."/>
            <person name="Futagami T."/>
            <person name="Toyoda A."/>
            <person name="Takaki Y."/>
            <person name="Nishi S."/>
            <person name="Hori S."/>
            <person name="Arai W."/>
            <person name="Tsubouchi T."/>
            <person name="Morono Y."/>
            <person name="Uchiyama I."/>
            <person name="Ito T."/>
            <person name="Fujiyama A."/>
            <person name="Inagaki F."/>
            <person name="Takami H."/>
        </authorList>
    </citation>
    <scope>NUCLEOTIDE SEQUENCE</scope>
    <source>
        <strain evidence="1">Expedition CK06-06</strain>
    </source>
</reference>
<evidence type="ECO:0000313" key="1">
    <source>
        <dbReference type="EMBL" id="GAF88106.1"/>
    </source>
</evidence>
<dbReference type="AlphaFoldDB" id="X0TLG1"/>
<proteinExistence type="predicted"/>